<organism evidence="1 2">
    <name type="scientific">Pseudomonas siliginis</name>
    <dbReference type="NCBI Taxonomy" id="2842346"/>
    <lineage>
        <taxon>Bacteria</taxon>
        <taxon>Pseudomonadati</taxon>
        <taxon>Pseudomonadota</taxon>
        <taxon>Gammaproteobacteria</taxon>
        <taxon>Pseudomonadales</taxon>
        <taxon>Pseudomonadaceae</taxon>
        <taxon>Pseudomonas</taxon>
    </lineage>
</organism>
<proteinExistence type="predicted"/>
<dbReference type="EMBL" id="CP099599">
    <property type="protein sequence ID" value="UST87225.1"/>
    <property type="molecule type" value="Genomic_DNA"/>
</dbReference>
<evidence type="ECO:0000313" key="1">
    <source>
        <dbReference type="EMBL" id="UST87225.1"/>
    </source>
</evidence>
<reference evidence="1" key="1">
    <citation type="submission" date="2022-06" db="EMBL/GenBank/DDBJ databases">
        <title>Investigating genetic diversity within the most abundant and prevalent non-pathogenic leaf-associated bacterial species interacting with Arabidopsis thaliana in natural habitats.</title>
        <authorList>
            <person name="Ramirez-Sanchez D."/>
            <person name="Gibelin-Viala C."/>
            <person name="Mayjonade B."/>
            <person name="Duflos R."/>
            <person name="Belmonte E."/>
            <person name="Pailler V."/>
            <person name="Bartoli C."/>
            <person name="Carrere S."/>
            <person name="Vailleau F."/>
            <person name="Roux F."/>
        </authorList>
    </citation>
    <scope>NUCLEOTIDE SEQUENCE</scope>
    <source>
        <strain evidence="1">OTU6ESPEB1</strain>
    </source>
</reference>
<sequence length="194" mass="22317">MTPIPNPIEEPKKFDARCRKAGAAWLVKNPACIRPLDKWTLFRQELADGFSNRCAFGAMYIPSGTVDHFVSWKEDNSLAYEWANFRYVEGWVNSSKNKKPSSLLLDPFQVEEGWFEILLPSMQLVATDQIPAELKALAESTLENLPIRDDERMLRVRREWYRMYEEGELTLEGLRKKAPLIAAAVQKKQALNVV</sequence>
<name>A0ABY5CIY2_9PSED</name>
<keyword evidence="2" id="KW-1185">Reference proteome</keyword>
<protein>
    <recommendedName>
        <fullName evidence="3">HNH endonuclease</fullName>
    </recommendedName>
</protein>
<evidence type="ECO:0008006" key="3">
    <source>
        <dbReference type="Google" id="ProtNLM"/>
    </source>
</evidence>
<dbReference type="RefSeq" id="WP_150742648.1">
    <property type="nucleotide sequence ID" value="NZ_CP099599.1"/>
</dbReference>
<accession>A0ABY5CIY2</accession>
<evidence type="ECO:0000313" key="2">
    <source>
        <dbReference type="Proteomes" id="UP001056851"/>
    </source>
</evidence>
<dbReference type="Proteomes" id="UP001056851">
    <property type="component" value="Chromosome"/>
</dbReference>
<gene>
    <name evidence="1" type="ORF">NF677_11290</name>
</gene>